<dbReference type="NCBIfam" id="NF038228">
    <property type="entry name" value="IcmH_DotU_IVB"/>
    <property type="match status" value="1"/>
</dbReference>
<dbReference type="GO" id="GO:0042834">
    <property type="term" value="F:peptidoglycan binding"/>
    <property type="evidence" value="ECO:0007669"/>
    <property type="project" value="InterPro"/>
</dbReference>
<dbReference type="STRING" id="212667.VFDL14_21655"/>
<dbReference type="InterPro" id="IPR007730">
    <property type="entry name" value="SPOR-like_dom"/>
</dbReference>
<dbReference type="PANTHER" id="PTHR38033">
    <property type="entry name" value="MEMBRANE PROTEIN-RELATED"/>
    <property type="match status" value="1"/>
</dbReference>
<dbReference type="Proteomes" id="UP000027219">
    <property type="component" value="Unassembled WGS sequence"/>
</dbReference>
<feature type="domain" description="SPOR" evidence="2">
    <location>
        <begin position="326"/>
        <end position="395"/>
    </location>
</feature>
<feature type="domain" description="Type IV / VI secretion system DotU" evidence="3">
    <location>
        <begin position="56"/>
        <end position="260"/>
    </location>
</feature>
<comment type="caution">
    <text evidence="4">The sequence shown here is derived from an EMBL/GenBank/DDBJ whole genome shotgun (WGS) entry which is preliminary data.</text>
</comment>
<dbReference type="NCBIfam" id="TIGR03349">
    <property type="entry name" value="IV_VI_DotU"/>
    <property type="match status" value="1"/>
</dbReference>
<accession>A0A066UJ73</accession>
<dbReference type="RefSeq" id="WP_032552853.1">
    <property type="nucleotide sequence ID" value="NZ_JFFR01000027.1"/>
</dbReference>
<feature type="transmembrane region" description="Helical" evidence="1">
    <location>
        <begin position="242"/>
        <end position="261"/>
    </location>
</feature>
<dbReference type="EMBL" id="JFFR01000027">
    <property type="protein sequence ID" value="KDN27486.1"/>
    <property type="molecule type" value="Genomic_DNA"/>
</dbReference>
<evidence type="ECO:0000313" key="5">
    <source>
        <dbReference type="Proteomes" id="UP000027219"/>
    </source>
</evidence>
<reference evidence="4 5" key="1">
    <citation type="submission" date="2014-02" db="EMBL/GenBank/DDBJ databases">
        <title>Vibrio fortis Dalian14 Genome Sequencing.</title>
        <authorList>
            <person name="Wang Y."/>
            <person name="Song L."/>
            <person name="Liu G."/>
            <person name="Ding J."/>
        </authorList>
    </citation>
    <scope>NUCLEOTIDE SEQUENCE [LARGE SCALE GENOMIC DNA]</scope>
    <source>
        <strain evidence="4 5">Dalian14</strain>
    </source>
</reference>
<dbReference type="Gene3D" id="1.25.40.590">
    <property type="entry name" value="Type IV / VI secretion system, DotU"/>
    <property type="match status" value="1"/>
</dbReference>
<organism evidence="4 5">
    <name type="scientific">Vibrio fortis</name>
    <dbReference type="NCBI Taxonomy" id="212667"/>
    <lineage>
        <taxon>Bacteria</taxon>
        <taxon>Pseudomonadati</taxon>
        <taxon>Pseudomonadota</taxon>
        <taxon>Gammaproteobacteria</taxon>
        <taxon>Vibrionales</taxon>
        <taxon>Vibrionaceae</taxon>
        <taxon>Vibrio</taxon>
    </lineage>
</organism>
<keyword evidence="1" id="KW-1133">Transmembrane helix</keyword>
<evidence type="ECO:0000259" key="2">
    <source>
        <dbReference type="Pfam" id="PF05036"/>
    </source>
</evidence>
<dbReference type="PANTHER" id="PTHR38033:SF1">
    <property type="entry name" value="DOTU FAMILY TYPE IV_VI SECRETION SYSTEM PROTEIN"/>
    <property type="match status" value="1"/>
</dbReference>
<proteinExistence type="predicted"/>
<dbReference type="AlphaFoldDB" id="A0A066UJ73"/>
<dbReference type="Pfam" id="PF09850">
    <property type="entry name" value="DotU"/>
    <property type="match status" value="1"/>
</dbReference>
<gene>
    <name evidence="4" type="ORF">VFDL14_21655</name>
</gene>
<sequence length="399" mass="45168">MDDLLDEATIAIETDSQSRDAQFNLDSVRLASLNAIKNHARFNMYQRKGLLFDNEILSSSSELLSLSVSIKRLECPADIYTFRTGIKSLLTDLKYKVAKLDYPPSVADKTCFLFAVMLDEQILHSDWGEESGWENQTLVSELFGIKNGGEQFYLVAERALLQPVLLRDLLELIYIMIKLGFRGRYRVEGKELLGILLQRIEEAVFAQDTQSTEENTHAIPRPHAAQIKKVSRPQRPVRLTRGFLLFAMLLSLTWAGIYYWYNLTTPQKAQAFIQLPQFTDKYYSQANIQEQEFIYTSTPEELGRAPKITAPVSTVNNISSVGESVASGAWQVQLATLSTKAASENFLSRYGAVFPNIEVRLWRDKYRVLSHADTREQAAEILESAKQSGITDAFITKAK</sequence>
<keyword evidence="1" id="KW-0812">Transmembrane</keyword>
<keyword evidence="1" id="KW-0472">Membrane</keyword>
<protein>
    <submittedName>
        <fullName evidence="4">Type IV secretion protein DotU</fullName>
    </submittedName>
</protein>
<evidence type="ECO:0000313" key="4">
    <source>
        <dbReference type="EMBL" id="KDN27486.1"/>
    </source>
</evidence>
<dbReference type="Pfam" id="PF05036">
    <property type="entry name" value="SPOR"/>
    <property type="match status" value="1"/>
</dbReference>
<evidence type="ECO:0000256" key="1">
    <source>
        <dbReference type="SAM" id="Phobius"/>
    </source>
</evidence>
<dbReference type="InterPro" id="IPR038522">
    <property type="entry name" value="T4/T6SS_DotU_sf"/>
</dbReference>
<evidence type="ECO:0000259" key="3">
    <source>
        <dbReference type="Pfam" id="PF09850"/>
    </source>
</evidence>
<dbReference type="InterPro" id="IPR017732">
    <property type="entry name" value="T4/T6SS_DotU"/>
</dbReference>
<name>A0A066UJ73_9VIBR</name>
<dbReference type="OrthoDB" id="345640at2"/>
<keyword evidence="5" id="KW-1185">Reference proteome</keyword>